<proteinExistence type="predicted"/>
<dbReference type="EMBL" id="VSRR010006355">
    <property type="protein sequence ID" value="MPC44592.1"/>
    <property type="molecule type" value="Genomic_DNA"/>
</dbReference>
<accession>A0A5B7FDQ7</accession>
<evidence type="ECO:0000313" key="2">
    <source>
        <dbReference type="Proteomes" id="UP000324222"/>
    </source>
</evidence>
<protein>
    <submittedName>
        <fullName evidence="1">Uncharacterized protein</fullName>
    </submittedName>
</protein>
<sequence>MWRPRQHPAAMYPLVERKTKDHKQRGRVLRSEQRAGAPFVPLLALPHLTRLTLNTLILARIFTMSFVYH</sequence>
<evidence type="ECO:0000313" key="1">
    <source>
        <dbReference type="EMBL" id="MPC44592.1"/>
    </source>
</evidence>
<name>A0A5B7FDQ7_PORTR</name>
<organism evidence="1 2">
    <name type="scientific">Portunus trituberculatus</name>
    <name type="common">Swimming crab</name>
    <name type="synonym">Neptunus trituberculatus</name>
    <dbReference type="NCBI Taxonomy" id="210409"/>
    <lineage>
        <taxon>Eukaryota</taxon>
        <taxon>Metazoa</taxon>
        <taxon>Ecdysozoa</taxon>
        <taxon>Arthropoda</taxon>
        <taxon>Crustacea</taxon>
        <taxon>Multicrustacea</taxon>
        <taxon>Malacostraca</taxon>
        <taxon>Eumalacostraca</taxon>
        <taxon>Eucarida</taxon>
        <taxon>Decapoda</taxon>
        <taxon>Pleocyemata</taxon>
        <taxon>Brachyura</taxon>
        <taxon>Eubrachyura</taxon>
        <taxon>Portunoidea</taxon>
        <taxon>Portunidae</taxon>
        <taxon>Portuninae</taxon>
        <taxon>Portunus</taxon>
    </lineage>
</organism>
<comment type="caution">
    <text evidence="1">The sequence shown here is derived from an EMBL/GenBank/DDBJ whole genome shotgun (WGS) entry which is preliminary data.</text>
</comment>
<reference evidence="1 2" key="1">
    <citation type="submission" date="2019-05" db="EMBL/GenBank/DDBJ databases">
        <title>Another draft genome of Portunus trituberculatus and its Hox gene families provides insights of decapod evolution.</title>
        <authorList>
            <person name="Jeong J.-H."/>
            <person name="Song I."/>
            <person name="Kim S."/>
            <person name="Choi T."/>
            <person name="Kim D."/>
            <person name="Ryu S."/>
            <person name="Kim W."/>
        </authorList>
    </citation>
    <scope>NUCLEOTIDE SEQUENCE [LARGE SCALE GENOMIC DNA]</scope>
    <source>
        <tissue evidence="1">Muscle</tissue>
    </source>
</reference>
<keyword evidence="2" id="KW-1185">Reference proteome</keyword>
<dbReference type="AlphaFoldDB" id="A0A5B7FDQ7"/>
<dbReference type="Proteomes" id="UP000324222">
    <property type="component" value="Unassembled WGS sequence"/>
</dbReference>
<gene>
    <name evidence="1" type="ORF">E2C01_038269</name>
</gene>